<reference evidence="2 3" key="1">
    <citation type="journal article" date="2016" name="PLoS Pathog.">
        <title>Biosynthesis of antibiotic leucinostatins in bio-control fungus Purpureocillium lilacinum and their inhibition on phytophthora revealed by genome mining.</title>
        <authorList>
            <person name="Wang G."/>
            <person name="Liu Z."/>
            <person name="Lin R."/>
            <person name="Li E."/>
            <person name="Mao Z."/>
            <person name="Ling J."/>
            <person name="Yang Y."/>
            <person name="Yin W.B."/>
            <person name="Xie B."/>
        </authorList>
    </citation>
    <scope>NUCLEOTIDE SEQUENCE [LARGE SCALE GENOMIC DNA]</scope>
    <source>
        <strain evidence="2">170</strain>
    </source>
</reference>
<protein>
    <submittedName>
        <fullName evidence="2">Uncharacterized protein</fullName>
    </submittedName>
</protein>
<comment type="caution">
    <text evidence="2">The sequence shown here is derived from an EMBL/GenBank/DDBJ whole genome shotgun (WGS) entry which is preliminary data.</text>
</comment>
<gene>
    <name evidence="2" type="ORF">VFPPC_15900</name>
</gene>
<sequence length="101" mass="11350">MYKLLRASSRQSYLYARVVCRQLSSLQAAKPSKGVEMKPSNGKLTSGTKPPCLGTLADAEPRSPLQSESYGTYSIKTFLENGRCHPDCILWYRWGMDQCLQ</sequence>
<evidence type="ECO:0000313" key="2">
    <source>
        <dbReference type="EMBL" id="OAQ68945.1"/>
    </source>
</evidence>
<dbReference type="KEGG" id="pchm:VFPPC_15900"/>
<dbReference type="GeneID" id="28857647"/>
<dbReference type="Proteomes" id="UP000078397">
    <property type="component" value="Unassembled WGS sequence"/>
</dbReference>
<dbReference type="EMBL" id="LSBJ02000003">
    <property type="protein sequence ID" value="OAQ68945.1"/>
    <property type="molecule type" value="Genomic_DNA"/>
</dbReference>
<accession>A0A179FTJ0</accession>
<organism evidence="2 3">
    <name type="scientific">Pochonia chlamydosporia 170</name>
    <dbReference type="NCBI Taxonomy" id="1380566"/>
    <lineage>
        <taxon>Eukaryota</taxon>
        <taxon>Fungi</taxon>
        <taxon>Dikarya</taxon>
        <taxon>Ascomycota</taxon>
        <taxon>Pezizomycotina</taxon>
        <taxon>Sordariomycetes</taxon>
        <taxon>Hypocreomycetidae</taxon>
        <taxon>Hypocreales</taxon>
        <taxon>Clavicipitaceae</taxon>
        <taxon>Pochonia</taxon>
    </lineage>
</organism>
<keyword evidence="3" id="KW-1185">Reference proteome</keyword>
<dbReference type="RefSeq" id="XP_018145795.1">
    <property type="nucleotide sequence ID" value="XM_018293653.1"/>
</dbReference>
<evidence type="ECO:0000313" key="3">
    <source>
        <dbReference type="Proteomes" id="UP000078397"/>
    </source>
</evidence>
<feature type="region of interest" description="Disordered" evidence="1">
    <location>
        <begin position="31"/>
        <end position="66"/>
    </location>
</feature>
<proteinExistence type="predicted"/>
<dbReference type="AlphaFoldDB" id="A0A179FTJ0"/>
<evidence type="ECO:0000256" key="1">
    <source>
        <dbReference type="SAM" id="MobiDB-lite"/>
    </source>
</evidence>
<name>A0A179FTJ0_METCM</name>